<evidence type="ECO:0000313" key="1">
    <source>
        <dbReference type="EMBL" id="LAB20884.1"/>
    </source>
</evidence>
<proteinExistence type="predicted"/>
<reference evidence="1" key="1">
    <citation type="submission" date="2017-07" db="EMBL/GenBank/DDBJ databases">
        <authorList>
            <person name="Mikheyev A."/>
            <person name="Grau M."/>
        </authorList>
    </citation>
    <scope>NUCLEOTIDE SEQUENCE</scope>
    <source>
        <tissue evidence="1">Venom_gland</tissue>
    </source>
</reference>
<accession>A0A2D4LIQ7</accession>
<reference evidence="1" key="2">
    <citation type="submission" date="2017-11" db="EMBL/GenBank/DDBJ databases">
        <title>Coralsnake Venomics: Analyses of Venom Gland Transcriptomes and Proteomes of Six Brazilian Taxa.</title>
        <authorList>
            <person name="Aird S.D."/>
            <person name="Jorge da Silva N."/>
            <person name="Qiu L."/>
            <person name="Villar-Briones A."/>
            <person name="Aparecida-Saddi V."/>
            <person name="Campos-Telles M.P."/>
            <person name="Grau M."/>
            <person name="Mikheyev A.S."/>
        </authorList>
    </citation>
    <scope>NUCLEOTIDE SEQUENCE</scope>
    <source>
        <tissue evidence="1">Venom_gland</tissue>
    </source>
</reference>
<protein>
    <submittedName>
        <fullName evidence="1">Uncharacterized protein</fullName>
    </submittedName>
</protein>
<sequence length="99" mass="11471">MRKEKRDIVKPLPAPILHIAIEICHLGKNLHQMVSGLWKQSSCGINISFASSMSYHNQCFEFHYFPHHEMISMMSFEYDEYEVTVESTGFLCKSLSLCL</sequence>
<dbReference type="EMBL" id="IACM01020689">
    <property type="protein sequence ID" value="LAB20884.1"/>
    <property type="molecule type" value="Transcribed_RNA"/>
</dbReference>
<organism evidence="1">
    <name type="scientific">Micrurus spixii</name>
    <name type="common">Amazon coral snake</name>
    <dbReference type="NCBI Taxonomy" id="129469"/>
    <lineage>
        <taxon>Eukaryota</taxon>
        <taxon>Metazoa</taxon>
        <taxon>Chordata</taxon>
        <taxon>Craniata</taxon>
        <taxon>Vertebrata</taxon>
        <taxon>Euteleostomi</taxon>
        <taxon>Lepidosauria</taxon>
        <taxon>Squamata</taxon>
        <taxon>Bifurcata</taxon>
        <taxon>Unidentata</taxon>
        <taxon>Episquamata</taxon>
        <taxon>Toxicofera</taxon>
        <taxon>Serpentes</taxon>
        <taxon>Colubroidea</taxon>
        <taxon>Elapidae</taxon>
        <taxon>Elapinae</taxon>
        <taxon>Micrurus</taxon>
    </lineage>
</organism>
<name>A0A2D4LIQ7_9SAUR</name>
<dbReference type="AlphaFoldDB" id="A0A2D4LIQ7"/>